<gene>
    <name evidence="3" type="primary">LOC104582700</name>
    <name evidence="2" type="ORF">BRADI_2g27950v3</name>
</gene>
<dbReference type="EnsemblPlants" id="PNT71471">
    <property type="protein sequence ID" value="PNT71471"/>
    <property type="gene ID" value="BRADI_2g27950v3"/>
</dbReference>
<reference evidence="3" key="3">
    <citation type="submission" date="2018-08" db="UniProtKB">
        <authorList>
            <consortium name="EnsemblPlants"/>
        </authorList>
    </citation>
    <scope>IDENTIFICATION</scope>
    <source>
        <strain evidence="3">cv. Bd21</strain>
    </source>
</reference>
<organism evidence="2">
    <name type="scientific">Brachypodium distachyon</name>
    <name type="common">Purple false brome</name>
    <name type="synonym">Trachynia distachya</name>
    <dbReference type="NCBI Taxonomy" id="15368"/>
    <lineage>
        <taxon>Eukaryota</taxon>
        <taxon>Viridiplantae</taxon>
        <taxon>Streptophyta</taxon>
        <taxon>Embryophyta</taxon>
        <taxon>Tracheophyta</taxon>
        <taxon>Spermatophyta</taxon>
        <taxon>Magnoliopsida</taxon>
        <taxon>Liliopsida</taxon>
        <taxon>Poales</taxon>
        <taxon>Poaceae</taxon>
        <taxon>BOP clade</taxon>
        <taxon>Pooideae</taxon>
        <taxon>Stipodae</taxon>
        <taxon>Brachypodieae</taxon>
        <taxon>Brachypodium</taxon>
    </lineage>
</organism>
<evidence type="ECO:0000313" key="2">
    <source>
        <dbReference type="EMBL" id="PNT71471.1"/>
    </source>
</evidence>
<reference evidence="2 3" key="1">
    <citation type="journal article" date="2010" name="Nature">
        <title>Genome sequencing and analysis of the model grass Brachypodium distachyon.</title>
        <authorList>
            <consortium name="International Brachypodium Initiative"/>
        </authorList>
    </citation>
    <scope>NUCLEOTIDE SEQUENCE [LARGE SCALE GENOMIC DNA]</scope>
    <source>
        <strain evidence="2">Bd21</strain>
        <strain evidence="3">cv. Bd21</strain>
    </source>
</reference>
<protein>
    <submittedName>
        <fullName evidence="2 3">Uncharacterized protein</fullName>
    </submittedName>
</protein>
<dbReference type="ExpressionAtlas" id="A0A2K2DB26">
    <property type="expression patterns" value="baseline"/>
</dbReference>
<dbReference type="AlphaFoldDB" id="A0A2K2DB26"/>
<sequence>MGSLGSDYRPRHLDPDYVFELINSRRPDDLFQYLDTIPGASGDAHCLKVRHAAIMSMQPRSSGDEDSWILHCARFARFEATNSRLCAPQMARNPPNLTSDAGHYMQRPNSSSYSRNMLATHEPDSSELRHSASLNQLSASSSQTPAATFPPKQANSNVDYRHATMVNQLFASSSQIPAATFPPKQANSNVDYRHVTTVNQLSTSGLRTPAATFPPMHGNSNDVLLSASSSRIPAAMFPPTQANSNVEYRHAAMRTQLSAPSSGIPAAMFPPIQANSNVDYRHAAMLNQSSAPSSMIPAATFPPMHEYSNDVLRHGTMHTQLSASRSRIHTATFPPLQANSNGAQAFAEQSPGRPVSEQMAPQELMQNIISPQELQQNNQGTPAVGVQSLCHSGSEQFTQQMLMQNREVLPPTVAIKGKKTSEVDELNTRILRLNVASLVAQDGTRSAVGVLIRDGSTAKFITARSFAPIMRTEPDLLFAAACCEGIKIALSYQPTTILLESHLIYLLDGLCASQNKPPDVEQLNELLSLKTIHFMAQRISEESNQAARQLALYALHKKVSNMVFKDPPDWLSTFL</sequence>
<feature type="compositionally biased region" description="Basic and acidic residues" evidence="1">
    <location>
        <begin position="121"/>
        <end position="130"/>
    </location>
</feature>
<keyword evidence="4" id="KW-1185">Reference proteome</keyword>
<evidence type="ECO:0000256" key="1">
    <source>
        <dbReference type="SAM" id="MobiDB-lite"/>
    </source>
</evidence>
<reference evidence="2" key="2">
    <citation type="submission" date="2017-06" db="EMBL/GenBank/DDBJ databases">
        <title>WGS assembly of Brachypodium distachyon.</title>
        <authorList>
            <consortium name="The International Brachypodium Initiative"/>
            <person name="Lucas S."/>
            <person name="Harmon-Smith M."/>
            <person name="Lail K."/>
            <person name="Tice H."/>
            <person name="Grimwood J."/>
            <person name="Bruce D."/>
            <person name="Barry K."/>
            <person name="Shu S."/>
            <person name="Lindquist E."/>
            <person name="Wang M."/>
            <person name="Pitluck S."/>
            <person name="Vogel J.P."/>
            <person name="Garvin D.F."/>
            <person name="Mockler T.C."/>
            <person name="Schmutz J."/>
            <person name="Rokhsar D."/>
            <person name="Bevan M.W."/>
        </authorList>
    </citation>
    <scope>NUCLEOTIDE SEQUENCE</scope>
    <source>
        <strain evidence="2">Bd21</strain>
    </source>
</reference>
<accession>A0A2K2DB26</accession>
<dbReference type="KEGG" id="bdi:104582700"/>
<dbReference type="EMBL" id="CM000881">
    <property type="protein sequence ID" value="PNT71471.1"/>
    <property type="molecule type" value="Genomic_DNA"/>
</dbReference>
<dbReference type="GeneID" id="104582700"/>
<feature type="compositionally biased region" description="Low complexity" evidence="1">
    <location>
        <begin position="131"/>
        <end position="143"/>
    </location>
</feature>
<dbReference type="RefSeq" id="XP_010231502.1">
    <property type="nucleotide sequence ID" value="XM_010233200.3"/>
</dbReference>
<dbReference type="Gramene" id="PNT71471">
    <property type="protein sequence ID" value="PNT71471"/>
    <property type="gene ID" value="BRADI_2g27950v3"/>
</dbReference>
<dbReference type="OrthoDB" id="607670at2759"/>
<name>A0A2K2DB26_BRADI</name>
<dbReference type="Proteomes" id="UP000008810">
    <property type="component" value="Chromosome 2"/>
</dbReference>
<feature type="region of interest" description="Disordered" evidence="1">
    <location>
        <begin position="89"/>
        <end position="155"/>
    </location>
</feature>
<evidence type="ECO:0000313" key="4">
    <source>
        <dbReference type="Proteomes" id="UP000008810"/>
    </source>
</evidence>
<evidence type="ECO:0000313" key="3">
    <source>
        <dbReference type="EnsemblPlants" id="PNT71471"/>
    </source>
</evidence>
<proteinExistence type="predicted"/>
<feature type="compositionally biased region" description="Polar residues" evidence="1">
    <location>
        <begin position="107"/>
        <end position="117"/>
    </location>
</feature>